<feature type="transmembrane region" description="Helical" evidence="6">
    <location>
        <begin position="397"/>
        <end position="414"/>
    </location>
</feature>
<evidence type="ECO:0000256" key="1">
    <source>
        <dbReference type="ARBA" id="ARBA00004141"/>
    </source>
</evidence>
<evidence type="ECO:0000256" key="4">
    <source>
        <dbReference type="ARBA" id="ARBA00022989"/>
    </source>
</evidence>
<evidence type="ECO:0000256" key="3">
    <source>
        <dbReference type="ARBA" id="ARBA00022692"/>
    </source>
</evidence>
<keyword evidence="5 6" id="KW-0472">Membrane</keyword>
<dbReference type="RefSeq" id="WP_074846559.1">
    <property type="nucleotide sequence ID" value="NZ_FOOE01000033.1"/>
</dbReference>
<dbReference type="Proteomes" id="UP000246114">
    <property type="component" value="Unassembled WGS sequence"/>
</dbReference>
<dbReference type="OrthoDB" id="9809340at2"/>
<reference evidence="8 9" key="1">
    <citation type="submission" date="2016-10" db="EMBL/GenBank/DDBJ databases">
        <authorList>
            <person name="de Groot N.N."/>
        </authorList>
    </citation>
    <scope>NUCLEOTIDE SEQUENCE [LARGE SCALE GENOMIC DNA]</scope>
    <source>
        <strain evidence="8 9">NLAE-zl-G419</strain>
    </source>
</reference>
<name>A0A1I2PVG9_9CLOT</name>
<feature type="transmembrane region" description="Helical" evidence="6">
    <location>
        <begin position="623"/>
        <end position="641"/>
    </location>
</feature>
<feature type="transmembrane region" description="Helical" evidence="6">
    <location>
        <begin position="370"/>
        <end position="391"/>
    </location>
</feature>
<feature type="transmembrane region" description="Helical" evidence="6">
    <location>
        <begin position="533"/>
        <end position="562"/>
    </location>
</feature>
<dbReference type="PANTHER" id="PTHR31645:SF0">
    <property type="entry name" value="OLIGOPEPTIDE TRANSPORTER YGL114W-RELATED"/>
    <property type="match status" value="1"/>
</dbReference>
<dbReference type="Pfam" id="PF03169">
    <property type="entry name" value="OPT"/>
    <property type="match status" value="1"/>
</dbReference>
<feature type="transmembrane region" description="Helical" evidence="6">
    <location>
        <begin position="582"/>
        <end position="603"/>
    </location>
</feature>
<organism evidence="8 9">
    <name type="scientific">Clostridium cadaveris</name>
    <dbReference type="NCBI Taxonomy" id="1529"/>
    <lineage>
        <taxon>Bacteria</taxon>
        <taxon>Bacillati</taxon>
        <taxon>Bacillota</taxon>
        <taxon>Clostridia</taxon>
        <taxon>Eubacteriales</taxon>
        <taxon>Clostridiaceae</taxon>
        <taxon>Clostridium</taxon>
    </lineage>
</organism>
<feature type="transmembrane region" description="Helical" evidence="6">
    <location>
        <begin position="250"/>
        <end position="272"/>
    </location>
</feature>
<keyword evidence="3 6" id="KW-0812">Transmembrane</keyword>
<dbReference type="PANTHER" id="PTHR31645">
    <property type="entry name" value="OLIGOPEPTIDE TRANSPORTER YGL114W-RELATED"/>
    <property type="match status" value="1"/>
</dbReference>
<dbReference type="NCBIfam" id="TIGR00733">
    <property type="entry name" value="OPT family oligopeptide transporter"/>
    <property type="match status" value="1"/>
</dbReference>
<gene>
    <name evidence="7" type="ORF">DBY38_06070</name>
    <name evidence="8" type="ORF">SAMN04487885_13325</name>
</gene>
<feature type="transmembrane region" description="Helical" evidence="6">
    <location>
        <begin position="99"/>
        <end position="120"/>
    </location>
</feature>
<accession>A0A1I2PVG9</accession>
<proteinExistence type="predicted"/>
<dbReference type="InterPro" id="IPR004813">
    <property type="entry name" value="OPT"/>
</dbReference>
<dbReference type="GO" id="GO:0035673">
    <property type="term" value="F:oligopeptide transmembrane transporter activity"/>
    <property type="evidence" value="ECO:0007669"/>
    <property type="project" value="InterPro"/>
</dbReference>
<dbReference type="InterPro" id="IPR045035">
    <property type="entry name" value="YSL-like"/>
</dbReference>
<dbReference type="NCBIfam" id="TIGR00728">
    <property type="entry name" value="OPT_sfam"/>
    <property type="match status" value="1"/>
</dbReference>
<feature type="transmembrane region" description="Helical" evidence="6">
    <location>
        <begin position="42"/>
        <end position="61"/>
    </location>
</feature>
<sequence length="649" mass="67417">MSQKTGVKAENKLSRTAYGGCKGDDYVPFVPTSTIMPETTGYSIVLGVILACFFAAANTYLGLKVGLTISAGIPGAIIATGVLKGMFRRNNILEANMVASLAAMGESIAAGIIFVLPALILCGFGLSITTVVVVSLIGGVIGIFFVTPLRRYLIVEEHGNLVYPEAMAAAEVLVTGSEGGSSFKTVLAGLGMGAGYKLCSGGFQLWKEQATYIIKSYQGTMIGVDSLASLLGVGFIVGTRTSVLMFAGSVVAWFVLIPLIKLLGAGLPTAIFPSTKLISEMTAQQIWSSYIKYIGAGAVATGGFISLAKSLPTIIRSFKQAMGGMKAVGREKQDRINMEAPLVWVVGASAFAFGLTWLSPIMKGGFIGGLLAVIFSFFFSVVSARIVGIIGASNNPASGMTIATLLFVTTILKATGSVGDEGIKKALLIGGVVCVAICVAGGVAQSLKTTFIIGGTPKKVQYGMVIAIVVASICSAFVVNMLSNAYGIGSEAVQAPQANLMKMIVEGIMTVKLPWTLVLVGVFIAIFCELAKIPILPVALGIYLSITLNAAILCGGLIRVLVEKKFKSDEKARDAGIEKGTLLASGLVAGDAIIGIIIALFVTLNINIGFGANIAPAITQSDILTFVMFILLGGWIYKVAVKKSKGAKA</sequence>
<dbReference type="AlphaFoldDB" id="A0A1I2PVG9"/>
<keyword evidence="9" id="KW-1185">Reference proteome</keyword>
<feature type="transmembrane region" description="Helical" evidence="6">
    <location>
        <begin position="67"/>
        <end position="87"/>
    </location>
</feature>
<feature type="transmembrane region" description="Helical" evidence="6">
    <location>
        <begin position="293"/>
        <end position="315"/>
    </location>
</feature>
<feature type="transmembrane region" description="Helical" evidence="6">
    <location>
        <begin position="217"/>
        <end position="238"/>
    </location>
</feature>
<dbReference type="EMBL" id="FOOE01000033">
    <property type="protein sequence ID" value="SFG20048.1"/>
    <property type="molecule type" value="Genomic_DNA"/>
</dbReference>
<evidence type="ECO:0000256" key="6">
    <source>
        <dbReference type="SAM" id="Phobius"/>
    </source>
</evidence>
<dbReference type="EMBL" id="QAMZ01000029">
    <property type="protein sequence ID" value="PWL53960.1"/>
    <property type="molecule type" value="Genomic_DNA"/>
</dbReference>
<dbReference type="STRING" id="1529.SAMN04487885_13325"/>
<dbReference type="Proteomes" id="UP000182135">
    <property type="component" value="Unassembled WGS sequence"/>
</dbReference>
<comment type="subcellular location">
    <subcellularLocation>
        <location evidence="1">Membrane</location>
        <topology evidence="1">Multi-pass membrane protein</topology>
    </subcellularLocation>
</comment>
<feature type="transmembrane region" description="Helical" evidence="6">
    <location>
        <begin position="126"/>
        <end position="146"/>
    </location>
</feature>
<evidence type="ECO:0000256" key="5">
    <source>
        <dbReference type="ARBA" id="ARBA00023136"/>
    </source>
</evidence>
<evidence type="ECO:0000256" key="2">
    <source>
        <dbReference type="ARBA" id="ARBA00022448"/>
    </source>
</evidence>
<keyword evidence="2" id="KW-0813">Transport</keyword>
<dbReference type="InterPro" id="IPR004814">
    <property type="entry name" value="Oligopep_transpt"/>
</dbReference>
<reference evidence="7 10" key="2">
    <citation type="submission" date="2018-03" db="EMBL/GenBank/DDBJ databases">
        <title>The uncultured portion of the human microbiome is neutrally assembled.</title>
        <authorList>
            <person name="Jeraldo P."/>
            <person name="Boardman L."/>
            <person name="White B.A."/>
            <person name="Nelson H."/>
            <person name="Goldenfeld N."/>
            <person name="Chia N."/>
        </authorList>
    </citation>
    <scope>NUCLEOTIDE SEQUENCE [LARGE SCALE GENOMIC DNA]</scope>
    <source>
        <strain evidence="7">CIM:MAG 903</strain>
    </source>
</reference>
<feature type="transmembrane region" description="Helical" evidence="6">
    <location>
        <begin position="464"/>
        <end position="482"/>
    </location>
</feature>
<evidence type="ECO:0000313" key="8">
    <source>
        <dbReference type="EMBL" id="SFG20048.1"/>
    </source>
</evidence>
<evidence type="ECO:0000313" key="7">
    <source>
        <dbReference type="EMBL" id="PWL53960.1"/>
    </source>
</evidence>
<evidence type="ECO:0000313" key="9">
    <source>
        <dbReference type="Proteomes" id="UP000182135"/>
    </source>
</evidence>
<dbReference type="GO" id="GO:0016020">
    <property type="term" value="C:membrane"/>
    <property type="evidence" value="ECO:0007669"/>
    <property type="project" value="UniProtKB-SubCell"/>
</dbReference>
<protein>
    <submittedName>
        <fullName evidence="7 8">Oligopeptide transporter, OPT family</fullName>
    </submittedName>
</protein>
<dbReference type="eggNOG" id="COG1297">
    <property type="taxonomic scope" value="Bacteria"/>
</dbReference>
<evidence type="ECO:0000313" key="10">
    <source>
        <dbReference type="Proteomes" id="UP000246114"/>
    </source>
</evidence>
<feature type="transmembrane region" description="Helical" evidence="6">
    <location>
        <begin position="503"/>
        <end position="527"/>
    </location>
</feature>
<feature type="transmembrane region" description="Helical" evidence="6">
    <location>
        <begin position="341"/>
        <end position="358"/>
    </location>
</feature>
<keyword evidence="4 6" id="KW-1133">Transmembrane helix</keyword>
<feature type="transmembrane region" description="Helical" evidence="6">
    <location>
        <begin position="426"/>
        <end position="444"/>
    </location>
</feature>